<proteinExistence type="predicted"/>
<name>A0A2J6Q2V0_9HELO</name>
<organism evidence="1 2">
    <name type="scientific">Hyaloscypha hepaticicola</name>
    <dbReference type="NCBI Taxonomy" id="2082293"/>
    <lineage>
        <taxon>Eukaryota</taxon>
        <taxon>Fungi</taxon>
        <taxon>Dikarya</taxon>
        <taxon>Ascomycota</taxon>
        <taxon>Pezizomycotina</taxon>
        <taxon>Leotiomycetes</taxon>
        <taxon>Helotiales</taxon>
        <taxon>Hyaloscyphaceae</taxon>
        <taxon>Hyaloscypha</taxon>
    </lineage>
</organism>
<dbReference type="EMBL" id="KZ613484">
    <property type="protein sequence ID" value="PMD20585.1"/>
    <property type="molecule type" value="Genomic_DNA"/>
</dbReference>
<dbReference type="AlphaFoldDB" id="A0A2J6Q2V0"/>
<sequence>MGYAHARLDDGLVQLAVMQRLASKSEQIALDSLRYSTLRFDEESQTTVFEANSGLESEESERSRENIEIYRHVHVQTEADGESQPSMHNEDNYSKITVVISSAERQSTSTHVVTDDVFLNMATDQNWISQQFYDSVKTKLNSKLIPLRHVIVFKQPIKGVYVAQHRVQLLIKTKLFAGSLEVRELSFLVGSWEGSIIIGRTTIRKERFYRQMNLFARSTITDSAPR</sequence>
<accession>A0A2J6Q2V0</accession>
<protein>
    <submittedName>
        <fullName evidence="1">Uncharacterized protein</fullName>
    </submittedName>
</protein>
<dbReference type="Proteomes" id="UP000235672">
    <property type="component" value="Unassembled WGS sequence"/>
</dbReference>
<reference evidence="1 2" key="1">
    <citation type="submission" date="2016-05" db="EMBL/GenBank/DDBJ databases">
        <title>A degradative enzymes factory behind the ericoid mycorrhizal symbiosis.</title>
        <authorList>
            <consortium name="DOE Joint Genome Institute"/>
            <person name="Martino E."/>
            <person name="Morin E."/>
            <person name="Grelet G."/>
            <person name="Kuo A."/>
            <person name="Kohler A."/>
            <person name="Daghino S."/>
            <person name="Barry K."/>
            <person name="Choi C."/>
            <person name="Cichocki N."/>
            <person name="Clum A."/>
            <person name="Copeland A."/>
            <person name="Hainaut M."/>
            <person name="Haridas S."/>
            <person name="Labutti K."/>
            <person name="Lindquist E."/>
            <person name="Lipzen A."/>
            <person name="Khouja H.-R."/>
            <person name="Murat C."/>
            <person name="Ohm R."/>
            <person name="Olson A."/>
            <person name="Spatafora J."/>
            <person name="Veneault-Fourrey C."/>
            <person name="Henrissat B."/>
            <person name="Grigoriev I."/>
            <person name="Martin F."/>
            <person name="Perotto S."/>
        </authorList>
    </citation>
    <scope>NUCLEOTIDE SEQUENCE [LARGE SCALE GENOMIC DNA]</scope>
    <source>
        <strain evidence="1 2">UAMH 7357</strain>
    </source>
</reference>
<keyword evidence="2" id="KW-1185">Reference proteome</keyword>
<evidence type="ECO:0000313" key="2">
    <source>
        <dbReference type="Proteomes" id="UP000235672"/>
    </source>
</evidence>
<gene>
    <name evidence="1" type="ORF">NA56DRAFT_704389</name>
</gene>
<evidence type="ECO:0000313" key="1">
    <source>
        <dbReference type="EMBL" id="PMD20585.1"/>
    </source>
</evidence>